<dbReference type="AlphaFoldDB" id="Q6D2X2"/>
<dbReference type="STRING" id="218491.ECA2972"/>
<accession>Q6D2X2</accession>
<dbReference type="InterPro" id="IPR050266">
    <property type="entry name" value="AB_hydrolase_sf"/>
</dbReference>
<organism evidence="3 4">
    <name type="scientific">Pectobacterium atrosepticum (strain SCRI 1043 / ATCC BAA-672)</name>
    <name type="common">Erwinia carotovora subsp. atroseptica</name>
    <dbReference type="NCBI Taxonomy" id="218491"/>
    <lineage>
        <taxon>Bacteria</taxon>
        <taxon>Pseudomonadati</taxon>
        <taxon>Pseudomonadota</taxon>
        <taxon>Gammaproteobacteria</taxon>
        <taxon>Enterobacterales</taxon>
        <taxon>Pectobacteriaceae</taxon>
        <taxon>Pectobacterium</taxon>
    </lineage>
</organism>
<dbReference type="Gene3D" id="3.10.450.50">
    <property type="match status" value="1"/>
</dbReference>
<dbReference type="InterPro" id="IPR032710">
    <property type="entry name" value="NTF2-like_dom_sf"/>
</dbReference>
<name>Q6D2X2_PECAS</name>
<dbReference type="Gene3D" id="3.40.50.1820">
    <property type="entry name" value="alpha/beta hydrolase"/>
    <property type="match status" value="1"/>
</dbReference>
<dbReference type="Proteomes" id="UP000007966">
    <property type="component" value="Chromosome"/>
</dbReference>
<gene>
    <name evidence="3" type="ordered locus">ECA2972</name>
</gene>
<dbReference type="PRINTS" id="PR00111">
    <property type="entry name" value="ABHYDROLASE"/>
</dbReference>
<dbReference type="SUPFAM" id="SSF53474">
    <property type="entry name" value="alpha/beta-Hydrolases"/>
    <property type="match status" value="1"/>
</dbReference>
<dbReference type="GO" id="GO:0016787">
    <property type="term" value="F:hydrolase activity"/>
    <property type="evidence" value="ECO:0007669"/>
    <property type="project" value="UniProtKB-KW"/>
</dbReference>
<protein>
    <submittedName>
        <fullName evidence="3">Hydrolase</fullName>
    </submittedName>
</protein>
<evidence type="ECO:0000259" key="1">
    <source>
        <dbReference type="Pfam" id="PF00561"/>
    </source>
</evidence>
<dbReference type="InterPro" id="IPR000073">
    <property type="entry name" value="AB_hydrolase_1"/>
</dbReference>
<evidence type="ECO:0000313" key="3">
    <source>
        <dbReference type="EMBL" id="CAG75872.1"/>
    </source>
</evidence>
<reference evidence="3" key="1">
    <citation type="submission" date="2004-02" db="EMBL/GenBank/DDBJ databases">
        <title>The genome sequence of the enterobacterial phytopathogen Erwinia carotovora subsp. atroseptica SCRI1043 and functional genomic identification of novel virulence factors.</title>
        <authorList>
            <person name="Bell K.S."/>
            <person name="Sebaihia M."/>
            <person name="Pritchard L."/>
            <person name="Holden M."/>
            <person name="Hyman L.J."/>
            <person name="Holeva M.C."/>
            <person name="Thomson N.R."/>
            <person name="Bentley S.D."/>
            <person name="Churcher C."/>
            <person name="Mungall K."/>
            <person name="Atkin R."/>
            <person name="Bason N."/>
            <person name="Brooks K."/>
            <person name="Chillingworth T."/>
            <person name="Clark K."/>
            <person name="Doggett J."/>
            <person name="Fraser A."/>
            <person name="Hance Z."/>
            <person name="Hauser H."/>
            <person name="Jagels K."/>
            <person name="Moule S."/>
            <person name="Norbertczak H."/>
            <person name="Ormond D."/>
            <person name="Price C."/>
            <person name="Quail M.A."/>
            <person name="Sanders M."/>
            <person name="Walker D."/>
            <person name="Whitehead S."/>
            <person name="Salmond G.P.C."/>
            <person name="Birch P.R.J."/>
            <person name="Barrell B.G."/>
            <person name="Parkhill J."/>
            <person name="Toth I.K."/>
        </authorList>
    </citation>
    <scope>NUCLEOTIDE SEQUENCE</scope>
    <source>
        <strain evidence="3">SCRI1043</strain>
    </source>
</reference>
<keyword evidence="4" id="KW-1185">Reference proteome</keyword>
<evidence type="ECO:0000259" key="2">
    <source>
        <dbReference type="Pfam" id="PF12680"/>
    </source>
</evidence>
<dbReference type="SMR" id="Q6D2X2"/>
<dbReference type="Pfam" id="PF12680">
    <property type="entry name" value="SnoaL_2"/>
    <property type="match status" value="1"/>
</dbReference>
<dbReference type="HOGENOM" id="CLU_700018_0_0_6"/>
<dbReference type="PANTHER" id="PTHR43798">
    <property type="entry name" value="MONOACYLGLYCEROL LIPASE"/>
    <property type="match status" value="1"/>
</dbReference>
<dbReference type="DNASU" id="2885304"/>
<dbReference type="ESTHER" id="erwct-q6d2x2">
    <property type="family name" value="6_AlphaBeta_hydrolase"/>
</dbReference>
<dbReference type="KEGG" id="eca:ECA2972"/>
<dbReference type="SUPFAM" id="SSF54427">
    <property type="entry name" value="NTF2-like"/>
    <property type="match status" value="1"/>
</dbReference>
<keyword evidence="3" id="KW-0378">Hydrolase</keyword>
<dbReference type="InterPro" id="IPR029058">
    <property type="entry name" value="AB_hydrolase_fold"/>
</dbReference>
<sequence length="450" mass="50209">MIDFIYSFQNMEQINSSSWHLPTQYFLNRNNKMEATNTHDIQGLSARKTVEAYLAAFAEGKLDDIVSLLDDNVVWHIDGEPGVSTVGLLQGPGRVRRWLQNFPQNFRPLDFSISDIIAHNDSVLVLGRFRHTVLSTGNAVGSDMIIHFKVSGSKITRYQMFEDSALLSRAFDASDEWQLQQVRINGTLYRYRDIGEGPTLIFAHGLFANHEIFSAQFQILSKSYRCIVLDMPGHGLSEYDPAGWKLDDLSRDLALMIQELSLGKVTFIGQSQGGMVAIRLAAHYPQLVSGLVLIGTSARAEFPERLQNWHRQRDILLTGSEHAREDLFKKIQSHINNEAWLQNNQGEAARERRIMLSHNRTGLALALDAAVFERGDITELLADISAPTLIICGEQDTATPVELSQEIATLIADASILILAKTGHHPPTEAAQAVTAAIAEFLKLECSNHH</sequence>
<dbReference type="Pfam" id="PF00561">
    <property type="entry name" value="Abhydrolase_1"/>
    <property type="match status" value="1"/>
</dbReference>
<feature type="domain" description="SnoaL-like" evidence="2">
    <location>
        <begin position="50"/>
        <end position="158"/>
    </location>
</feature>
<evidence type="ECO:0000313" key="4">
    <source>
        <dbReference type="Proteomes" id="UP000007966"/>
    </source>
</evidence>
<dbReference type="eggNOG" id="COG3631">
    <property type="taxonomic scope" value="Bacteria"/>
</dbReference>
<dbReference type="eggNOG" id="COG2267">
    <property type="taxonomic scope" value="Bacteria"/>
</dbReference>
<dbReference type="PRINTS" id="PR00412">
    <property type="entry name" value="EPOXHYDRLASE"/>
</dbReference>
<feature type="domain" description="AB hydrolase-1" evidence="1">
    <location>
        <begin position="198"/>
        <end position="426"/>
    </location>
</feature>
<dbReference type="InterPro" id="IPR037401">
    <property type="entry name" value="SnoaL-like"/>
</dbReference>
<proteinExistence type="predicted"/>
<dbReference type="InterPro" id="IPR000639">
    <property type="entry name" value="Epox_hydrolase-like"/>
</dbReference>
<dbReference type="EMBL" id="BX950851">
    <property type="protein sequence ID" value="CAG75872.1"/>
    <property type="molecule type" value="Genomic_DNA"/>
</dbReference>